<keyword evidence="3" id="KW-0732">Signal</keyword>
<feature type="chain" id="PRO_5045192131" evidence="3">
    <location>
        <begin position="19"/>
        <end position="1006"/>
    </location>
</feature>
<feature type="compositionally biased region" description="Low complexity" evidence="1">
    <location>
        <begin position="458"/>
        <end position="485"/>
    </location>
</feature>
<evidence type="ECO:0000256" key="2">
    <source>
        <dbReference type="SAM" id="Phobius"/>
    </source>
</evidence>
<feature type="domain" description="MAM" evidence="4">
    <location>
        <begin position="24"/>
        <end position="188"/>
    </location>
</feature>
<dbReference type="PANTHER" id="PTHR23282">
    <property type="entry name" value="APICAL ENDOSOMAL GLYCOPROTEIN PRECURSOR"/>
    <property type="match status" value="1"/>
</dbReference>
<dbReference type="Pfam" id="PF00629">
    <property type="entry name" value="MAM"/>
    <property type="match status" value="2"/>
</dbReference>
<dbReference type="InterPro" id="IPR000998">
    <property type="entry name" value="MAM_dom"/>
</dbReference>
<organism evidence="5 6">
    <name type="scientific">Bicyclus anynana</name>
    <name type="common">Squinting bush brown butterfly</name>
    <dbReference type="NCBI Taxonomy" id="110368"/>
    <lineage>
        <taxon>Eukaryota</taxon>
        <taxon>Metazoa</taxon>
        <taxon>Ecdysozoa</taxon>
        <taxon>Arthropoda</taxon>
        <taxon>Hexapoda</taxon>
        <taxon>Insecta</taxon>
        <taxon>Pterygota</taxon>
        <taxon>Neoptera</taxon>
        <taxon>Endopterygota</taxon>
        <taxon>Lepidoptera</taxon>
        <taxon>Glossata</taxon>
        <taxon>Ditrysia</taxon>
        <taxon>Papilionoidea</taxon>
        <taxon>Nymphalidae</taxon>
        <taxon>Satyrinae</taxon>
        <taxon>Satyrini</taxon>
        <taxon>Mycalesina</taxon>
        <taxon>Bicyclus</taxon>
    </lineage>
</organism>
<keyword evidence="2" id="KW-0472">Membrane</keyword>
<feature type="region of interest" description="Disordered" evidence="1">
    <location>
        <begin position="458"/>
        <end position="486"/>
    </location>
</feature>
<feature type="transmembrane region" description="Helical" evidence="2">
    <location>
        <begin position="923"/>
        <end position="946"/>
    </location>
</feature>
<dbReference type="RefSeq" id="XP_023943328.2">
    <property type="nucleotide sequence ID" value="XM_024087560.2"/>
</dbReference>
<dbReference type="Gene3D" id="2.60.120.200">
    <property type="match status" value="4"/>
</dbReference>
<keyword evidence="2" id="KW-1133">Transmembrane helix</keyword>
<keyword evidence="5" id="KW-1185">Reference proteome</keyword>
<gene>
    <name evidence="6" type="primary">LOC112049605</name>
</gene>
<dbReference type="InterPro" id="IPR051560">
    <property type="entry name" value="MAM_domain-containing"/>
</dbReference>
<dbReference type="SUPFAM" id="SSF49899">
    <property type="entry name" value="Concanavalin A-like lectins/glucanases"/>
    <property type="match status" value="3"/>
</dbReference>
<feature type="region of interest" description="Disordered" evidence="1">
    <location>
        <begin position="663"/>
        <end position="708"/>
    </location>
</feature>
<dbReference type="PROSITE" id="PS50060">
    <property type="entry name" value="MAM_2"/>
    <property type="match status" value="4"/>
</dbReference>
<dbReference type="InterPro" id="IPR013320">
    <property type="entry name" value="ConA-like_dom_sf"/>
</dbReference>
<sequence>MSLHCLLYFMFLFGSIYAYTNGSLSCSFRDGTSCGWDNDEESWDKWELNYYNVYVRIPYFKGTTIRNCSARLVSPRYDSHLSRNGCFSFVYKMTTTDKPYTRTTAFRVYQKPHHMTPKALIQLSDEEKLNYMIFEIWGDLGEQHYTSVSTLMQTYDDFQIVIEGIYSLDRMYMTINDVAILQGSECTAAKISASTPDSMFYEFTSTTLIPTTSSTTTPVTTITPTTTTEIFLETTTEMLLETTTDMLLKTTTDMLLETTTMLPPRGVNDSLSCDFHNSDLCGWTNDVGATDGWLVNIAVYPRTHGYFRYKYFNDSPFLGNRTLRLVSPLYSRVLDGEGCFSFSYCMYTATHNRNSSIQVYQKPYFISLEEFVNSEDMKKDYILFGVWGNLGYDWFNSVSILRQLDYDFQIIIEGVTSEQRVYMAIDDVAILQGRECTAATIAATTPDWRFFETTSTTSRTTSTSRPTTMSTTTTTTTTTTSWPTTPQRQGAIDIPSFCSFHTNNTCGWENDKTAFGKWNVNDKYAYVTVPFFEEMWRRNITAHYISPVYSHVLEKDGCFVTSYKIMADKLDGGYTGLRIYQMPKSLTVEKLLRSIYEFRSFFIIFETFGNLGDNYYDSVSELNQFVDDFQIIIEGIYSRDHIYHIAVQNVAILQGEACLTSKTKANTPDSSTTTPTTSTTTTLRPTTTPQPTTTPRPTTPLRPTTMPRALGPNDTLTCEFDYHYLCGWRNDPRTLHYWYSMHDPSEDEDYLFFTSSSWPGSDTIRLISPLYHSVLTRNGCFAFSYKLNKAERGRSTAIRVYQIPENIFLQDFVTCSDENKKNFSIFEISEDLGSNWHDNVTMLKDSYNNFQIVIEGTFGGDFVYMAIDNVSILQGRHCDAMTLLPSPTTAPLPTTVPSTTTNIPLTTTTLNSQGVNDLNESTVAVVIIVVISIVAFVLVCILVSVLNWKRDGPESLNTLWTSIAGTYARRNADLEAKTTEVGYSTTNVDTVVITCKDTQMQQDFQH</sequence>
<dbReference type="GeneID" id="112049605"/>
<dbReference type="Proteomes" id="UP001652582">
    <property type="component" value="Chromosome 25"/>
</dbReference>
<dbReference type="GO" id="GO:0016020">
    <property type="term" value="C:membrane"/>
    <property type="evidence" value="ECO:0007669"/>
    <property type="project" value="InterPro"/>
</dbReference>
<evidence type="ECO:0000259" key="4">
    <source>
        <dbReference type="PROSITE" id="PS50060"/>
    </source>
</evidence>
<feature type="domain" description="MAM" evidence="4">
    <location>
        <begin position="716"/>
        <end position="880"/>
    </location>
</feature>
<name>A0A6J1NED0_BICAN</name>
<evidence type="ECO:0000313" key="5">
    <source>
        <dbReference type="Proteomes" id="UP001652582"/>
    </source>
</evidence>
<dbReference type="PANTHER" id="PTHR23282:SF101">
    <property type="entry name" value="MAM DOMAIN-CONTAINING PROTEIN"/>
    <property type="match status" value="1"/>
</dbReference>
<dbReference type="OrthoDB" id="6107927at2759"/>
<feature type="domain" description="MAM" evidence="4">
    <location>
        <begin position="496"/>
        <end position="660"/>
    </location>
</feature>
<reference evidence="6" key="1">
    <citation type="submission" date="2025-08" db="UniProtKB">
        <authorList>
            <consortium name="RefSeq"/>
        </authorList>
    </citation>
    <scope>IDENTIFICATION</scope>
</reference>
<evidence type="ECO:0000313" key="6">
    <source>
        <dbReference type="RefSeq" id="XP_023943328.2"/>
    </source>
</evidence>
<dbReference type="KEGG" id="bany:112049605"/>
<keyword evidence="2" id="KW-0812">Transmembrane</keyword>
<accession>A0A6J1NED0</accession>
<protein>
    <submittedName>
        <fullName evidence="6">Uncharacterized protein LOC112049605 isoform X1</fullName>
    </submittedName>
</protein>
<evidence type="ECO:0000256" key="3">
    <source>
        <dbReference type="SAM" id="SignalP"/>
    </source>
</evidence>
<feature type="signal peptide" evidence="3">
    <location>
        <begin position="1"/>
        <end position="18"/>
    </location>
</feature>
<feature type="domain" description="MAM" evidence="4">
    <location>
        <begin position="271"/>
        <end position="438"/>
    </location>
</feature>
<dbReference type="AlphaFoldDB" id="A0A6J1NED0"/>
<feature type="compositionally biased region" description="Low complexity" evidence="1">
    <location>
        <begin position="667"/>
        <end position="691"/>
    </location>
</feature>
<evidence type="ECO:0000256" key="1">
    <source>
        <dbReference type="SAM" id="MobiDB-lite"/>
    </source>
</evidence>
<dbReference type="SMART" id="SM00137">
    <property type="entry name" value="MAM"/>
    <property type="match status" value="2"/>
</dbReference>
<proteinExistence type="predicted"/>